<feature type="transmembrane region" description="Helical" evidence="2">
    <location>
        <begin position="101"/>
        <end position="122"/>
    </location>
</feature>
<dbReference type="EMBL" id="CP015220">
    <property type="protein sequence ID" value="AMY24222.1"/>
    <property type="molecule type" value="Genomic_DNA"/>
</dbReference>
<name>A0A143QP07_RHOFA</name>
<dbReference type="AlphaFoldDB" id="A0A143QP07"/>
<dbReference type="PANTHER" id="PTHR48081">
    <property type="entry name" value="AB HYDROLASE SUPERFAMILY PROTEIN C4A8.06C"/>
    <property type="match status" value="1"/>
</dbReference>
<dbReference type="KEGG" id="rhs:A3Q41_02931"/>
<feature type="domain" description="Alpha/beta hydrolase fold-3" evidence="3">
    <location>
        <begin position="192"/>
        <end position="408"/>
    </location>
</feature>
<keyword evidence="2" id="KW-0812">Transmembrane</keyword>
<evidence type="ECO:0000313" key="5">
    <source>
        <dbReference type="Proteomes" id="UP000076038"/>
    </source>
</evidence>
<dbReference type="InterPro" id="IPR050300">
    <property type="entry name" value="GDXG_lipolytic_enzyme"/>
</dbReference>
<accession>A0A143QP07</accession>
<keyword evidence="2" id="KW-1133">Transmembrane helix</keyword>
<dbReference type="Pfam" id="PF07859">
    <property type="entry name" value="Abhydrolase_3"/>
    <property type="match status" value="1"/>
</dbReference>
<feature type="transmembrane region" description="Helical" evidence="2">
    <location>
        <begin position="20"/>
        <end position="39"/>
    </location>
</feature>
<feature type="transmembrane region" description="Helical" evidence="2">
    <location>
        <begin position="46"/>
        <end position="65"/>
    </location>
</feature>
<evidence type="ECO:0000256" key="2">
    <source>
        <dbReference type="SAM" id="Phobius"/>
    </source>
</evidence>
<dbReference type="EC" id="3.1.1.1" evidence="4"/>
<keyword evidence="2" id="KW-0472">Membrane</keyword>
<evidence type="ECO:0000313" key="4">
    <source>
        <dbReference type="EMBL" id="AMY24222.1"/>
    </source>
</evidence>
<dbReference type="RefSeq" id="WP_048319548.1">
    <property type="nucleotide sequence ID" value="NZ_CP015220.1"/>
</dbReference>
<evidence type="ECO:0000259" key="3">
    <source>
        <dbReference type="Pfam" id="PF07859"/>
    </source>
</evidence>
<dbReference type="SUPFAM" id="SSF53474">
    <property type="entry name" value="alpha/beta-Hydrolases"/>
    <property type="match status" value="1"/>
</dbReference>
<reference evidence="5" key="2">
    <citation type="submission" date="2016-04" db="EMBL/GenBank/DDBJ databases">
        <title>Complete Genome and Plasmid Sequences for Rhodococcus fascians D188 and Draft Sequences for Rhodococcus spp. Isolates PBTS 1 and PBTS 2.</title>
        <authorList>
            <person name="Stamer R."/>
            <person name="Vereecke D."/>
            <person name="Zhang Y."/>
            <person name="Schilkey F."/>
            <person name="Devitt N."/>
            <person name="Randall J."/>
        </authorList>
    </citation>
    <scope>NUCLEOTIDE SEQUENCE [LARGE SCALE GENOMIC DNA]</scope>
    <source>
        <strain evidence="5">PBTS2</strain>
    </source>
</reference>
<dbReference type="InterPro" id="IPR013094">
    <property type="entry name" value="AB_hydrolase_3"/>
</dbReference>
<reference evidence="4 5" key="1">
    <citation type="journal article" date="2016" name="Genome Announc.">
        <title>Complete Genome and Plasmid Sequences for Rhodococcus fascians D188 and Draft Sequences for Rhodococcus Isolates PBTS 1 and PBTS 2.</title>
        <authorList>
            <person name="Stamler R.A."/>
            <person name="Vereecke D."/>
            <person name="Zhang Y."/>
            <person name="Schilkey F."/>
            <person name="Devitt N."/>
            <person name="Randall J.J."/>
        </authorList>
    </citation>
    <scope>NUCLEOTIDE SEQUENCE [LARGE SCALE GENOMIC DNA]</scope>
    <source>
        <strain evidence="4 5">PBTS2</strain>
    </source>
</reference>
<dbReference type="InterPro" id="IPR029058">
    <property type="entry name" value="AB_hydrolase_fold"/>
</dbReference>
<keyword evidence="1 4" id="KW-0378">Hydrolase</keyword>
<protein>
    <submittedName>
        <fullName evidence="4">Carboxylesterase NlhH</fullName>
        <ecNumber evidence="4">3.1.1.1</ecNumber>
    </submittedName>
</protein>
<keyword evidence="5" id="KW-1185">Reference proteome</keyword>
<proteinExistence type="predicted"/>
<evidence type="ECO:0000256" key="1">
    <source>
        <dbReference type="ARBA" id="ARBA00022801"/>
    </source>
</evidence>
<dbReference type="Gene3D" id="3.40.50.1820">
    <property type="entry name" value="alpha/beta hydrolase"/>
    <property type="match status" value="1"/>
</dbReference>
<dbReference type="PANTHER" id="PTHR48081:SF6">
    <property type="entry name" value="PEPTIDASE S9 PROLYL OLIGOPEPTIDASE CATALYTIC DOMAIN-CONTAINING PROTEIN"/>
    <property type="match status" value="1"/>
</dbReference>
<feature type="transmembrane region" description="Helical" evidence="2">
    <location>
        <begin position="71"/>
        <end position="94"/>
    </location>
</feature>
<dbReference type="GO" id="GO:0106435">
    <property type="term" value="F:carboxylesterase activity"/>
    <property type="evidence" value="ECO:0007669"/>
    <property type="project" value="UniProtKB-EC"/>
</dbReference>
<dbReference type="Proteomes" id="UP000076038">
    <property type="component" value="Chromosome"/>
</dbReference>
<dbReference type="OrthoDB" id="9803828at2"/>
<sequence>MTGGIGVALAWLQCLLIRQQFAVGLWVIVVAVVATCLVASDARKHVAVGTSLGAVTVVAQVAWLVTPFHALWVVSATAGTALGFFLLGSAWAGSSDGTRRVVLAVPAGLAASIALVVSAVTITTAASPATLVRALQSLGQSNSFVSAAPTATSVVNGAGRTSDIEYGSTLPNSFLDIYIADNDPSVSRPTYVMVHGGGWIAGDKADGDSELGADDPYFASGAGPVLDAGFNLVSVNYAFAPEYRFPTQTIQLGEALQFLETNADRYGLDMSRVVLAGSSAGGQIVGSYANVRTNPDYARALGIEPTMDRSALKALVFDSAVLDVGRAGSPQSPSPSNGFLYDIGARSYLDTTDADWLARANVTENATSDFPPSFIADGNTGTFPDQAAELSAKLDRMGVANRLNLYSKNEGTLEHAFMTTGSQWTEEYNRLRIEFLRGIVG</sequence>
<organism evidence="4 5">
    <name type="scientific">Rhodococcoides fascians</name>
    <name type="common">Rhodococcus fascians</name>
    <dbReference type="NCBI Taxonomy" id="1828"/>
    <lineage>
        <taxon>Bacteria</taxon>
        <taxon>Bacillati</taxon>
        <taxon>Actinomycetota</taxon>
        <taxon>Actinomycetes</taxon>
        <taxon>Mycobacteriales</taxon>
        <taxon>Nocardiaceae</taxon>
        <taxon>Rhodococcoides</taxon>
    </lineage>
</organism>
<dbReference type="PATRIC" id="fig|1653479.3.peg.2968"/>
<gene>
    <name evidence="4" type="primary">nlhH_2</name>
    <name evidence="4" type="ORF">A3Q41_02931</name>
</gene>